<keyword evidence="10" id="KW-1185">Reference proteome</keyword>
<comment type="subunit">
    <text evidence="6">Interacts with the RNA polymerase core enzyme.</text>
</comment>
<keyword evidence="5 6" id="KW-0804">Transcription</keyword>
<name>A0A6I6D2G7_9GAMM</name>
<gene>
    <name evidence="6 9" type="primary">rpoS</name>
    <name evidence="9" type="ORF">GM160_09485</name>
</gene>
<keyword evidence="1 6" id="KW-0963">Cytoplasm</keyword>
<dbReference type="SUPFAM" id="SSF88659">
    <property type="entry name" value="Sigma3 and sigma4 domains of RNA polymerase sigma factors"/>
    <property type="match status" value="2"/>
</dbReference>
<dbReference type="InterPro" id="IPR036388">
    <property type="entry name" value="WH-like_DNA-bd_sf"/>
</dbReference>
<keyword evidence="4 6" id="KW-0238">DNA-binding</keyword>
<dbReference type="InterPro" id="IPR007630">
    <property type="entry name" value="RNA_pol_sigma70_r4"/>
</dbReference>
<keyword evidence="2 6" id="KW-0805">Transcription regulation</keyword>
<feature type="region of interest" description="Sigma-70 factor domain-4" evidence="6">
    <location>
        <begin position="265"/>
        <end position="318"/>
    </location>
</feature>
<dbReference type="CDD" id="cd06171">
    <property type="entry name" value="Sigma70_r4"/>
    <property type="match status" value="1"/>
</dbReference>
<comment type="subcellular location">
    <subcellularLocation>
        <location evidence="6">Cytoplasm</location>
    </subcellularLocation>
</comment>
<reference evidence="9 10" key="1">
    <citation type="submission" date="2019-11" db="EMBL/GenBank/DDBJ databases">
        <authorList>
            <person name="Zhang J."/>
            <person name="Sun C."/>
        </authorList>
    </citation>
    <scope>NUCLEOTIDE SEQUENCE [LARGE SCALE GENOMIC DNA]</scope>
    <source>
        <strain evidence="10">sp2</strain>
    </source>
</reference>
<dbReference type="AlphaFoldDB" id="A0A6I6D2G7"/>
<dbReference type="NCBIfam" id="TIGR02394">
    <property type="entry name" value="rpoS_proteo"/>
    <property type="match status" value="1"/>
</dbReference>
<accession>A0A6I6D2G7</accession>
<dbReference type="HAMAP" id="MF_00959">
    <property type="entry name" value="Sigma70_RpoS"/>
    <property type="match status" value="1"/>
</dbReference>
<dbReference type="InterPro" id="IPR013324">
    <property type="entry name" value="RNA_pol_sigma_r3/r4-like"/>
</dbReference>
<feature type="region of interest" description="Disordered" evidence="7">
    <location>
        <begin position="23"/>
        <end position="43"/>
    </location>
</feature>
<dbReference type="GO" id="GO:0016987">
    <property type="term" value="F:sigma factor activity"/>
    <property type="evidence" value="ECO:0007669"/>
    <property type="project" value="UniProtKB-UniRule"/>
</dbReference>
<comment type="function">
    <text evidence="6">Sigma factors are initiation factors that promote the attachment of RNA polymerase to specific initiation sites and are then released. This sigma factor is the master transcriptional regulator of the stationary phase and the general stress response.</text>
</comment>
<evidence type="ECO:0000313" key="10">
    <source>
        <dbReference type="Proteomes" id="UP000427716"/>
    </source>
</evidence>
<feature type="region of interest" description="Sigma-70 factor domain-2" evidence="6">
    <location>
        <begin position="97"/>
        <end position="167"/>
    </location>
</feature>
<evidence type="ECO:0000256" key="7">
    <source>
        <dbReference type="SAM" id="MobiDB-lite"/>
    </source>
</evidence>
<dbReference type="Gene3D" id="1.10.10.10">
    <property type="entry name" value="Winged helix-like DNA-binding domain superfamily/Winged helix DNA-binding domain"/>
    <property type="match status" value="2"/>
</dbReference>
<dbReference type="InterPro" id="IPR012761">
    <property type="entry name" value="RNA_pol_sigma_RpoS"/>
</dbReference>
<dbReference type="Proteomes" id="UP000427716">
    <property type="component" value="Chromosome"/>
</dbReference>
<dbReference type="EMBL" id="CP046415">
    <property type="protein sequence ID" value="QGT79098.1"/>
    <property type="molecule type" value="Genomic_DNA"/>
</dbReference>
<dbReference type="RefSeq" id="WP_156574799.1">
    <property type="nucleotide sequence ID" value="NZ_CP046415.1"/>
</dbReference>
<organism evidence="9 10">
    <name type="scientific">Guyparkeria halophila</name>
    <dbReference type="NCBI Taxonomy" id="47960"/>
    <lineage>
        <taxon>Bacteria</taxon>
        <taxon>Pseudomonadati</taxon>
        <taxon>Pseudomonadota</taxon>
        <taxon>Gammaproteobacteria</taxon>
        <taxon>Chromatiales</taxon>
        <taxon>Thioalkalibacteraceae</taxon>
        <taxon>Guyparkeria</taxon>
    </lineage>
</organism>
<evidence type="ECO:0000256" key="3">
    <source>
        <dbReference type="ARBA" id="ARBA00023082"/>
    </source>
</evidence>
<evidence type="ECO:0000256" key="6">
    <source>
        <dbReference type="HAMAP-Rule" id="MF_00959"/>
    </source>
</evidence>
<evidence type="ECO:0000256" key="2">
    <source>
        <dbReference type="ARBA" id="ARBA00023015"/>
    </source>
</evidence>
<feature type="domain" description="RNA polymerase sigma-70" evidence="8">
    <location>
        <begin position="121"/>
        <end position="134"/>
    </location>
</feature>
<dbReference type="InterPro" id="IPR014284">
    <property type="entry name" value="RNA_pol_sigma-70_dom"/>
</dbReference>
<dbReference type="PRINTS" id="PR00046">
    <property type="entry name" value="SIGMA70FCT"/>
</dbReference>
<dbReference type="InterPro" id="IPR009042">
    <property type="entry name" value="RNA_pol_sigma70_r1_2"/>
</dbReference>
<dbReference type="SUPFAM" id="SSF88946">
    <property type="entry name" value="Sigma2 domain of RNA polymerase sigma factors"/>
    <property type="match status" value="1"/>
</dbReference>
<keyword evidence="3 6" id="KW-0731">Sigma factor</keyword>
<evidence type="ECO:0000259" key="8">
    <source>
        <dbReference type="PROSITE" id="PS00715"/>
    </source>
</evidence>
<dbReference type="GO" id="GO:0005737">
    <property type="term" value="C:cytoplasm"/>
    <property type="evidence" value="ECO:0007669"/>
    <property type="project" value="UniProtKB-SubCell"/>
</dbReference>
<dbReference type="InterPro" id="IPR013325">
    <property type="entry name" value="RNA_pol_sigma_r2"/>
</dbReference>
<dbReference type="Pfam" id="PF04542">
    <property type="entry name" value="Sigma70_r2"/>
    <property type="match status" value="1"/>
</dbReference>
<sequence length="333" mass="37812">MAQAIVNDSITQVDPAKVDELAAAPAESTIDPREAKKAGASESSEFARNFNVADSESPDPVRLYLKDVETERLLTPAEEVDFARRAQAGEEWARQKMIVCNLRLVIKLARRYINRGLDLLDLIEEGNLGLMRAVEKFDPERGFRFSTYATWWIRQTIERALMNQARTVRLPVHVVKEVHSYNRAARKIAQSQNGDVRPEQIAEHLDKPVKDVLKVMSYNERESSFDSPLKGDGEFSLLDMVPDENSQLPEDELQDDGVMHLLDRLIDKLDGKQREVLMRRYGLRGHEPATLEQVGSLLGCTRERVRQIQLEAVRRLKQFAASEGVTADVIFSE</sequence>
<dbReference type="NCBIfam" id="NF004207">
    <property type="entry name" value="PRK05657.1"/>
    <property type="match status" value="1"/>
</dbReference>
<dbReference type="GO" id="GO:0006352">
    <property type="term" value="P:DNA-templated transcription initiation"/>
    <property type="evidence" value="ECO:0007669"/>
    <property type="project" value="UniProtKB-UniRule"/>
</dbReference>
<dbReference type="InterPro" id="IPR007624">
    <property type="entry name" value="RNA_pol_sigma70_r3"/>
</dbReference>
<dbReference type="InterPro" id="IPR050239">
    <property type="entry name" value="Sigma-70_RNA_pol_init_factors"/>
</dbReference>
<evidence type="ECO:0000256" key="5">
    <source>
        <dbReference type="ARBA" id="ARBA00023163"/>
    </source>
</evidence>
<dbReference type="PANTHER" id="PTHR30603">
    <property type="entry name" value="RNA POLYMERASE SIGMA FACTOR RPO"/>
    <property type="match status" value="1"/>
</dbReference>
<feature type="region of interest" description="Sigma-70 factor domain-3" evidence="6">
    <location>
        <begin position="177"/>
        <end position="252"/>
    </location>
</feature>
<evidence type="ECO:0000256" key="4">
    <source>
        <dbReference type="ARBA" id="ARBA00023125"/>
    </source>
</evidence>
<evidence type="ECO:0000256" key="1">
    <source>
        <dbReference type="ARBA" id="ARBA00022490"/>
    </source>
</evidence>
<dbReference type="KEGG" id="ghl:GM160_09485"/>
<feature type="DNA-binding region" description="H-T-H motif" evidence="6">
    <location>
        <begin position="291"/>
        <end position="310"/>
    </location>
</feature>
<protein>
    <recommendedName>
        <fullName evidence="6">RNA polymerase sigma factor RpoS</fullName>
    </recommendedName>
    <alternativeName>
        <fullName evidence="6">Sigma S</fullName>
    </alternativeName>
    <alternativeName>
        <fullName evidence="6">Sigma-38</fullName>
    </alternativeName>
</protein>
<feature type="region of interest" description="Sigma-70 factor domain-1" evidence="6">
    <location>
        <begin position="59"/>
        <end position="92"/>
    </location>
</feature>
<comment type="similarity">
    <text evidence="6">Belongs to the sigma-70 factor family. RpoS subfamily.</text>
</comment>
<dbReference type="Pfam" id="PF04539">
    <property type="entry name" value="Sigma70_r3"/>
    <property type="match status" value="1"/>
</dbReference>
<dbReference type="NCBIfam" id="TIGR02937">
    <property type="entry name" value="sigma70-ECF"/>
    <property type="match status" value="1"/>
</dbReference>
<dbReference type="PANTHER" id="PTHR30603:SF67">
    <property type="entry name" value="RNA POLYMERASE SIGMA FACTOR RPOS"/>
    <property type="match status" value="1"/>
</dbReference>
<feature type="short sequence motif" description="Interaction with polymerase core subunit RpoC" evidence="6">
    <location>
        <begin position="121"/>
        <end position="124"/>
    </location>
</feature>
<dbReference type="Gene3D" id="1.10.601.10">
    <property type="entry name" value="RNA Polymerase Primary Sigma Factor"/>
    <property type="match status" value="1"/>
</dbReference>
<evidence type="ECO:0000313" key="9">
    <source>
        <dbReference type="EMBL" id="QGT79098.1"/>
    </source>
</evidence>
<dbReference type="PROSITE" id="PS00715">
    <property type="entry name" value="SIGMA70_1"/>
    <property type="match status" value="1"/>
</dbReference>
<dbReference type="InterPro" id="IPR000943">
    <property type="entry name" value="RNA_pol_sigma70"/>
</dbReference>
<dbReference type="Pfam" id="PF00140">
    <property type="entry name" value="Sigma70_r1_2"/>
    <property type="match status" value="1"/>
</dbReference>
<proteinExistence type="inferred from homology"/>
<dbReference type="GO" id="GO:0003677">
    <property type="term" value="F:DNA binding"/>
    <property type="evidence" value="ECO:0007669"/>
    <property type="project" value="UniProtKB-UniRule"/>
</dbReference>
<feature type="compositionally biased region" description="Basic and acidic residues" evidence="7">
    <location>
        <begin position="30"/>
        <end position="39"/>
    </location>
</feature>
<dbReference type="InterPro" id="IPR007627">
    <property type="entry name" value="RNA_pol_sigma70_r2"/>
</dbReference>
<dbReference type="Pfam" id="PF04545">
    <property type="entry name" value="Sigma70_r4"/>
    <property type="match status" value="1"/>
</dbReference>
<dbReference type="FunFam" id="1.10.601.10:FF:000001">
    <property type="entry name" value="RNA polymerase sigma factor SigA"/>
    <property type="match status" value="1"/>
</dbReference>